<dbReference type="OrthoDB" id="6873399at2"/>
<organism evidence="2 3">
    <name type="scientific">Pseudomonas frederiksbergensis</name>
    <dbReference type="NCBI Taxonomy" id="104087"/>
    <lineage>
        <taxon>Bacteria</taxon>
        <taxon>Pseudomonadati</taxon>
        <taxon>Pseudomonadota</taxon>
        <taxon>Gammaproteobacteria</taxon>
        <taxon>Pseudomonadales</taxon>
        <taxon>Pseudomonadaceae</taxon>
        <taxon>Pseudomonas</taxon>
    </lineage>
</organism>
<feature type="region of interest" description="Disordered" evidence="1">
    <location>
        <begin position="191"/>
        <end position="229"/>
    </location>
</feature>
<protein>
    <submittedName>
        <fullName evidence="2">Phage tail protein</fullName>
    </submittedName>
</protein>
<comment type="caution">
    <text evidence="2">The sequence shown here is derived from an EMBL/GenBank/DDBJ whole genome shotgun (WGS) entry which is preliminary data.</text>
</comment>
<dbReference type="RefSeq" id="WP_123508078.1">
    <property type="nucleotide sequence ID" value="NZ_MOBQ01000002.1"/>
</dbReference>
<evidence type="ECO:0000256" key="1">
    <source>
        <dbReference type="SAM" id="MobiDB-lite"/>
    </source>
</evidence>
<dbReference type="Proteomes" id="UP000285349">
    <property type="component" value="Unassembled WGS sequence"/>
</dbReference>
<dbReference type="EMBL" id="MOBQ01000002">
    <property type="protein sequence ID" value="RON52924.1"/>
    <property type="molecule type" value="Genomic_DNA"/>
</dbReference>
<evidence type="ECO:0000313" key="3">
    <source>
        <dbReference type="Proteomes" id="UP000285349"/>
    </source>
</evidence>
<proteinExistence type="predicted"/>
<name>A0A423KIE0_9PSED</name>
<sequence>MTTTSQLRQIAAEALKANTAAGNNVFAARSWPTWNGSYPIIWLHAPEEYKDSLGRNGGPQFTVTATIRISARIQLKALPRNAAASAMILALEDLQRQIEMALINFPPLMDRLQQFPFIRSTMDEDGDGEQQLGELVMDVGMEFYQGPEDFYPLEGPQPVPAFDPAALVAAVTPIGPLDSVEVTDDLINVFDPSGTYPDAPFPDAVNPAPRTSGPDGREEGGLSFENLQE</sequence>
<dbReference type="AlphaFoldDB" id="A0A423KIE0"/>
<evidence type="ECO:0000313" key="2">
    <source>
        <dbReference type="EMBL" id="RON52924.1"/>
    </source>
</evidence>
<gene>
    <name evidence="2" type="ORF">BK666_02170</name>
</gene>
<accession>A0A423KIE0</accession>
<reference evidence="2 3" key="1">
    <citation type="submission" date="2016-10" db="EMBL/GenBank/DDBJ databases">
        <title>Comparative genome analysis of multiple Pseudomonas spp. focuses on biocontrol and plant growth promoting traits.</title>
        <authorList>
            <person name="Tao X.-Y."/>
            <person name="Taylor C.G."/>
        </authorList>
    </citation>
    <scope>NUCLEOTIDE SEQUENCE [LARGE SCALE GENOMIC DNA]</scope>
    <source>
        <strain evidence="2 3">37A10</strain>
    </source>
</reference>